<dbReference type="RefSeq" id="WP_087022219.1">
    <property type="nucleotide sequence ID" value="NZ_CP178353.1"/>
</dbReference>
<dbReference type="OrthoDB" id="9810528at2"/>
<sequence>MPALVSHHSFSTAALSQAQPYLANAAAAAPMAFRWGAQGPDILYYYQPLYENHICRTGHRIHSERTARVFSALTAECARQNTPEATAYLLGFCCHYILDRSAHPFVTYMANYRLDPLFPCMSHTALHNLCEAELDRALIEHIHPGGSADFRSYVLLSCDAKCINAVAPLLSHAVWNVYGTRVTPKTVKSCMRSMLRMQRMLHDKSGRRTAAVSWLETRLGSPGAISSLIRPTHPLDADCLNLNHRAWIDAATPHMRRYTDYFQIFDQAQRFAAQLMDVCYDAVQTGAPLPDELFQLNFLGLPER</sequence>
<gene>
    <name evidence="2" type="ORF">CBW42_12695</name>
</gene>
<organism evidence="2 3">
    <name type="scientific">Butyricicoccus porcorum</name>
    <dbReference type="NCBI Taxonomy" id="1945634"/>
    <lineage>
        <taxon>Bacteria</taxon>
        <taxon>Bacillati</taxon>
        <taxon>Bacillota</taxon>
        <taxon>Clostridia</taxon>
        <taxon>Eubacteriales</taxon>
        <taxon>Butyricicoccaceae</taxon>
        <taxon>Butyricicoccus</taxon>
    </lineage>
</organism>
<evidence type="ECO:0000313" key="3">
    <source>
        <dbReference type="Proteomes" id="UP000194903"/>
    </source>
</evidence>
<dbReference type="Pfam" id="PF00882">
    <property type="entry name" value="Zn_dep_PLPC"/>
    <property type="match status" value="1"/>
</dbReference>
<evidence type="ECO:0000259" key="1">
    <source>
        <dbReference type="Pfam" id="PF00882"/>
    </source>
</evidence>
<protein>
    <recommendedName>
        <fullName evidence="1">Phospholipase C/D domain-containing protein</fullName>
    </recommendedName>
</protein>
<reference evidence="2 3" key="1">
    <citation type="submission" date="2017-05" db="EMBL/GenBank/DDBJ databases">
        <title>Butyricicoccus porcorum sp. nov. a butyrate-producing bacterium from the swine intestinal tract.</title>
        <authorList>
            <person name="Trachsel J."/>
            <person name="Humphrey S."/>
            <person name="Allen H.K."/>
        </authorList>
    </citation>
    <scope>NUCLEOTIDE SEQUENCE [LARGE SCALE GENOMIC DNA]</scope>
    <source>
        <strain evidence="2">BB10</strain>
    </source>
</reference>
<dbReference type="InterPro" id="IPR029002">
    <property type="entry name" value="PLPC/GPLD1"/>
</dbReference>
<feature type="domain" description="Phospholipase C/D" evidence="1">
    <location>
        <begin position="7"/>
        <end position="110"/>
    </location>
</feature>
<proteinExistence type="predicted"/>
<comment type="caution">
    <text evidence="2">The sequence shown here is derived from an EMBL/GenBank/DDBJ whole genome shotgun (WGS) entry which is preliminary data.</text>
</comment>
<dbReference type="EMBL" id="NHOC01000016">
    <property type="protein sequence ID" value="OUM19516.1"/>
    <property type="molecule type" value="Genomic_DNA"/>
</dbReference>
<evidence type="ECO:0000313" key="2">
    <source>
        <dbReference type="EMBL" id="OUM19516.1"/>
    </source>
</evidence>
<dbReference type="Proteomes" id="UP000194903">
    <property type="component" value="Unassembled WGS sequence"/>
</dbReference>
<dbReference type="AlphaFoldDB" id="A0A252F122"/>
<keyword evidence="3" id="KW-1185">Reference proteome</keyword>
<name>A0A252F122_9FIRM</name>
<accession>A0A252F122</accession>